<feature type="transmembrane region" description="Helical" evidence="8">
    <location>
        <begin position="479"/>
        <end position="501"/>
    </location>
</feature>
<name>H5SQW1_ACEAU</name>
<dbReference type="EMBL" id="AP011801">
    <property type="protein sequence ID" value="BAL58478.1"/>
    <property type="molecule type" value="Genomic_DNA"/>
</dbReference>
<feature type="transmembrane region" description="Helical" evidence="8">
    <location>
        <begin position="109"/>
        <end position="132"/>
    </location>
</feature>
<dbReference type="PANTHER" id="PTHR43357:SF3">
    <property type="entry name" value="FE(3+)-TRANSPORT SYSTEM PERMEASE PROTEIN FBPB 2"/>
    <property type="match status" value="1"/>
</dbReference>
<feature type="transmembrane region" description="Helical" evidence="8">
    <location>
        <begin position="347"/>
        <end position="370"/>
    </location>
</feature>
<evidence type="ECO:0000256" key="3">
    <source>
        <dbReference type="ARBA" id="ARBA00022475"/>
    </source>
</evidence>
<dbReference type="Gene3D" id="1.10.3720.10">
    <property type="entry name" value="MetI-like"/>
    <property type="match status" value="2"/>
</dbReference>
<feature type="transmembrane region" description="Helical" evidence="8">
    <location>
        <begin position="31"/>
        <end position="55"/>
    </location>
</feature>
<keyword evidence="2 8" id="KW-0813">Transport</keyword>
<keyword evidence="3" id="KW-1003">Cell membrane</keyword>
<evidence type="ECO:0000256" key="6">
    <source>
        <dbReference type="ARBA" id="ARBA00022989"/>
    </source>
</evidence>
<evidence type="ECO:0000256" key="5">
    <source>
        <dbReference type="ARBA" id="ARBA00022692"/>
    </source>
</evidence>
<dbReference type="PROSITE" id="PS50928">
    <property type="entry name" value="ABC_TM1"/>
    <property type="match status" value="2"/>
</dbReference>
<dbReference type="PANTHER" id="PTHR43357">
    <property type="entry name" value="INNER MEMBRANE ABC TRANSPORTER PERMEASE PROTEIN YDCV"/>
    <property type="match status" value="1"/>
</dbReference>
<comment type="similarity">
    <text evidence="8">Belongs to the binding-protein-dependent transport system permease family.</text>
</comment>
<evidence type="ECO:0000313" key="10">
    <source>
        <dbReference type="EMBL" id="BAL58478.1"/>
    </source>
</evidence>
<dbReference type="SUPFAM" id="SSF161098">
    <property type="entry name" value="MetI-like"/>
    <property type="match status" value="2"/>
</dbReference>
<feature type="domain" description="ABC transmembrane type-1" evidence="9">
    <location>
        <begin position="314"/>
        <end position="501"/>
    </location>
</feature>
<protein>
    <submittedName>
        <fullName evidence="10">Iron(III) transport system permease protein</fullName>
    </submittedName>
</protein>
<dbReference type="AlphaFoldDB" id="H5SQW1"/>
<evidence type="ECO:0000256" key="2">
    <source>
        <dbReference type="ARBA" id="ARBA00022448"/>
    </source>
</evidence>
<feature type="transmembrane region" description="Helical" evidence="8">
    <location>
        <begin position="264"/>
        <end position="290"/>
    </location>
</feature>
<evidence type="ECO:0000259" key="9">
    <source>
        <dbReference type="PROSITE" id="PS50928"/>
    </source>
</evidence>
<feature type="transmembrane region" description="Helical" evidence="8">
    <location>
        <begin position="310"/>
        <end position="335"/>
    </location>
</feature>
<dbReference type="InterPro" id="IPR035906">
    <property type="entry name" value="MetI-like_sf"/>
</dbReference>
<dbReference type="CDD" id="cd06261">
    <property type="entry name" value="TM_PBP2"/>
    <property type="match status" value="2"/>
</dbReference>
<dbReference type="GO" id="GO:0055085">
    <property type="term" value="P:transmembrane transport"/>
    <property type="evidence" value="ECO:0007669"/>
    <property type="project" value="InterPro"/>
</dbReference>
<dbReference type="InterPro" id="IPR000515">
    <property type="entry name" value="MetI-like"/>
</dbReference>
<sequence length="513" mass="56214">MALPLIVTLWRGLSADPSLWEALWHARLFPLLSNTLALAGAVTAGALVLGVLLAWLVERTDLPGRKLFGPLLVATLVIPCYLIAIWHISFWGPRGLLERAIETLFGVSVFVPTIYGFVGAWLILVMATYPYVYTLARAALRSLDPQLEEAARSLGAHKLTIFFRVTLPLLAPALAAGGLLTAVYVLSDYGVVAALRYETFTTAIYKQLAGRYDQAPAAILSTVLIALTVIVLIIQQRLWGRGRHYYKASRRPLPLVHLGRWGRVLASGFVGIVLFLGLILPVGVSLYWLLDGWLFPKPSAVLWGTSLADLLRYAGNSLFSAAAAATLALFLAWPIAYRAVRYERRGLTRLAQAGQALPGVLIALALAFVLHRFVPALYFTVWALILAYVIRFFSHALQATESGLARVPVRLEEAARSLGHSTISVWRRVTFPLVVPSVAAGWTLIFLNALRELPATLLLRPPGFDTLPVRLWIAAGEGFYAQAAAPALLLILLSLPMLYLLRVGDRPEIRHGD</sequence>
<accession>H5SQW1</accession>
<feature type="transmembrane region" description="Helical" evidence="8">
    <location>
        <begin position="67"/>
        <end position="89"/>
    </location>
</feature>
<feature type="transmembrane region" description="Helical" evidence="8">
    <location>
        <begin position="376"/>
        <end position="394"/>
    </location>
</feature>
<evidence type="ECO:0000256" key="1">
    <source>
        <dbReference type="ARBA" id="ARBA00004429"/>
    </source>
</evidence>
<evidence type="ECO:0000256" key="4">
    <source>
        <dbReference type="ARBA" id="ARBA00022519"/>
    </source>
</evidence>
<proteinExistence type="inferred from homology"/>
<keyword evidence="7 8" id="KW-0472">Membrane</keyword>
<organism evidence="10">
    <name type="scientific">Acetithermum autotrophicum</name>
    <dbReference type="NCBI Taxonomy" id="1446466"/>
    <lineage>
        <taxon>Bacteria</taxon>
        <taxon>Candidatus Bipolaricaulota</taxon>
        <taxon>Candidatus Acetithermum</taxon>
    </lineage>
</organism>
<keyword evidence="5 8" id="KW-0812">Transmembrane</keyword>
<reference evidence="10" key="2">
    <citation type="journal article" date="2012" name="PLoS ONE">
        <title>A Deeply Branching Thermophilic Bacterium with an Ancient Acetyl-CoA Pathway Dominates a Subsurface Ecosystem.</title>
        <authorList>
            <person name="Takami H."/>
            <person name="Noguchi H."/>
            <person name="Takaki Y."/>
            <person name="Uchiyama I."/>
            <person name="Toyoda A."/>
            <person name="Nishi S."/>
            <person name="Chee G.-J."/>
            <person name="Arai W."/>
            <person name="Nunoura T."/>
            <person name="Itoh T."/>
            <person name="Hattori M."/>
            <person name="Takai K."/>
        </authorList>
    </citation>
    <scope>NUCLEOTIDE SEQUENCE</scope>
</reference>
<dbReference type="Pfam" id="PF00528">
    <property type="entry name" value="BPD_transp_1"/>
    <property type="match status" value="2"/>
</dbReference>
<keyword evidence="4" id="KW-0997">Cell inner membrane</keyword>
<dbReference type="GO" id="GO:0005886">
    <property type="term" value="C:plasma membrane"/>
    <property type="evidence" value="ECO:0007669"/>
    <property type="project" value="UniProtKB-SubCell"/>
</dbReference>
<gene>
    <name evidence="10" type="ORF">HGMM_OP2C028</name>
</gene>
<feature type="transmembrane region" description="Helical" evidence="8">
    <location>
        <begin position="161"/>
        <end position="186"/>
    </location>
</feature>
<evidence type="ECO:0000256" key="8">
    <source>
        <dbReference type="RuleBase" id="RU363032"/>
    </source>
</evidence>
<reference evidence="10" key="1">
    <citation type="journal article" date="2005" name="Environ. Microbiol.">
        <title>Genetic and functional properties of uncultivated thermophilic crenarchaeotes from a subsurface gold mine as revealed by analysis of genome fragments.</title>
        <authorList>
            <person name="Nunoura T."/>
            <person name="Hirayama H."/>
            <person name="Takami H."/>
            <person name="Oida H."/>
            <person name="Nishi S."/>
            <person name="Shimamura S."/>
            <person name="Suzuki Y."/>
            <person name="Inagaki F."/>
            <person name="Takai K."/>
            <person name="Nealson K.H."/>
            <person name="Horikoshi K."/>
        </authorList>
    </citation>
    <scope>NUCLEOTIDE SEQUENCE</scope>
</reference>
<feature type="transmembrane region" description="Helical" evidence="8">
    <location>
        <begin position="215"/>
        <end position="234"/>
    </location>
</feature>
<feature type="transmembrane region" description="Helical" evidence="8">
    <location>
        <begin position="429"/>
        <end position="450"/>
    </location>
</feature>
<feature type="domain" description="ABC transmembrane type-1" evidence="9">
    <location>
        <begin position="32"/>
        <end position="235"/>
    </location>
</feature>
<evidence type="ECO:0000256" key="7">
    <source>
        <dbReference type="ARBA" id="ARBA00023136"/>
    </source>
</evidence>
<keyword evidence="6 8" id="KW-1133">Transmembrane helix</keyword>
<comment type="subcellular location">
    <subcellularLocation>
        <location evidence="1">Cell inner membrane</location>
        <topology evidence="1">Multi-pass membrane protein</topology>
    </subcellularLocation>
    <subcellularLocation>
        <location evidence="8">Cell membrane</location>
        <topology evidence="8">Multi-pass membrane protein</topology>
    </subcellularLocation>
</comment>